<organism evidence="1">
    <name type="scientific">bioreactor metagenome</name>
    <dbReference type="NCBI Taxonomy" id="1076179"/>
    <lineage>
        <taxon>unclassified sequences</taxon>
        <taxon>metagenomes</taxon>
        <taxon>ecological metagenomes</taxon>
    </lineage>
</organism>
<comment type="caution">
    <text evidence="1">The sequence shown here is derived from an EMBL/GenBank/DDBJ whole genome shotgun (WGS) entry which is preliminary data.</text>
</comment>
<proteinExistence type="predicted"/>
<sequence length="114" mass="12563">MLGAFPCPLPLDRYKLKRGCFWGLKVIDGDNGFGNMGGRNNKTQNIRNKGNEANVLEGNQNTAGHIVHHKAKARRENNVCQVINHVVAALRGAAILRRNDERAINVRGNHKDAG</sequence>
<dbReference type="EMBL" id="VSSQ01106060">
    <property type="protein sequence ID" value="MPN45864.1"/>
    <property type="molecule type" value="Genomic_DNA"/>
</dbReference>
<reference evidence="1" key="1">
    <citation type="submission" date="2019-08" db="EMBL/GenBank/DDBJ databases">
        <authorList>
            <person name="Kucharzyk K."/>
            <person name="Murdoch R.W."/>
            <person name="Higgins S."/>
            <person name="Loffler F."/>
        </authorList>
    </citation>
    <scope>NUCLEOTIDE SEQUENCE</scope>
</reference>
<name>A0A645IC43_9ZZZZ</name>
<evidence type="ECO:0000313" key="1">
    <source>
        <dbReference type="EMBL" id="MPN45864.1"/>
    </source>
</evidence>
<protein>
    <submittedName>
        <fullName evidence="1">Uncharacterized protein</fullName>
    </submittedName>
</protein>
<gene>
    <name evidence="1" type="ORF">SDC9_193439</name>
</gene>
<dbReference type="AlphaFoldDB" id="A0A645IC43"/>
<accession>A0A645IC43</accession>